<dbReference type="GO" id="GO:0000179">
    <property type="term" value="F:rRNA (adenine-N6,N6-)-dimethyltransferase activity"/>
    <property type="evidence" value="ECO:0007669"/>
    <property type="project" value="UniProtKB-UniRule"/>
</dbReference>
<evidence type="ECO:0000256" key="10">
    <source>
        <dbReference type="RuleBase" id="RU362106"/>
    </source>
</evidence>
<comment type="subunit">
    <text evidence="7">Part of the small subunit (SSU) processome, composed of more than 70 proteins and the RNA chaperone small nucleolar RNA (snoRNA) U3.</text>
</comment>
<evidence type="ECO:0000256" key="1">
    <source>
        <dbReference type="ARBA" id="ARBA00022490"/>
    </source>
</evidence>
<dbReference type="Gene3D" id="3.40.50.150">
    <property type="entry name" value="Vaccinia Virus protein VP39"/>
    <property type="match status" value="1"/>
</dbReference>
<comment type="caution">
    <text evidence="9">Lacks conserved residue(s) required for the propagation of feature annotation.</text>
</comment>
<keyword evidence="2 10" id="KW-0698">rRNA processing</keyword>
<dbReference type="PANTHER" id="PTHR11727">
    <property type="entry name" value="DIMETHYLADENOSINE TRANSFERASE"/>
    <property type="match status" value="1"/>
</dbReference>
<feature type="binding site" evidence="9">
    <location>
        <position position="26"/>
    </location>
    <ligand>
        <name>S-adenosyl-L-methionine</name>
        <dbReference type="ChEBI" id="CHEBI:59789"/>
    </ligand>
</feature>
<evidence type="ECO:0000256" key="4">
    <source>
        <dbReference type="ARBA" id="ARBA00022679"/>
    </source>
</evidence>
<dbReference type="SUPFAM" id="SSF53335">
    <property type="entry name" value="S-adenosyl-L-methionine-dependent methyltransferases"/>
    <property type="match status" value="1"/>
</dbReference>
<dbReference type="NCBIfam" id="TIGR00755">
    <property type="entry name" value="ksgA"/>
    <property type="match status" value="1"/>
</dbReference>
<keyword evidence="13" id="KW-1185">Reference proteome</keyword>
<evidence type="ECO:0000313" key="13">
    <source>
        <dbReference type="Proteomes" id="UP001174909"/>
    </source>
</evidence>
<dbReference type="EMBL" id="CASHTH010002379">
    <property type="protein sequence ID" value="CAI8029072.1"/>
    <property type="molecule type" value="Genomic_DNA"/>
</dbReference>
<evidence type="ECO:0000256" key="8">
    <source>
        <dbReference type="ARBA" id="ARBA00046134"/>
    </source>
</evidence>
<gene>
    <name evidence="12" type="ORF">GBAR_LOCUS16539</name>
</gene>
<comment type="function">
    <text evidence="8">Specifically dimethylates two adjacent adenosines in the loop of a conserved hairpin near the 3'-end of 18S rRNA in the 40S particle. Involved in the pre-rRNA processing steps leading to small-subunit rRNA production independently of its RNA-modifying catalytic activity. Part of the small subunit (SSU) processome, first precursor of the small eukaryotic ribosomal subunit. During the assembly of the SSU processome in the nucleolus, many ribosome biogenesis factors, an RNA chaperone and ribosomal proteins associate with the nascent pre-rRNA and work in concert to generate RNA folding, modifications, rearrangements and cleavage as well as targeted degradation of pre-ribosomal RNA by the RNA exosome.</text>
</comment>
<feature type="binding site" evidence="9">
    <location>
        <position position="92"/>
    </location>
    <ligand>
        <name>S-adenosyl-L-methionine</name>
        <dbReference type="ChEBI" id="CHEBI:59789"/>
    </ligand>
</feature>
<name>A0AA35SHL3_GEOBA</name>
<keyword evidence="3 9" id="KW-0489">Methyltransferase</keyword>
<dbReference type="PROSITE" id="PS51689">
    <property type="entry name" value="SAM_RNA_A_N6_MT"/>
    <property type="match status" value="1"/>
</dbReference>
<dbReference type="Proteomes" id="UP001174909">
    <property type="component" value="Unassembled WGS sequence"/>
</dbReference>
<keyword evidence="4 9" id="KW-0808">Transferase</keyword>
<dbReference type="InterPro" id="IPR023165">
    <property type="entry name" value="rRNA_Ade_diMease-like_C"/>
</dbReference>
<dbReference type="GO" id="GO:0003723">
    <property type="term" value="F:RNA binding"/>
    <property type="evidence" value="ECO:0007669"/>
    <property type="project" value="UniProtKB-UniRule"/>
</dbReference>
<protein>
    <recommendedName>
        <fullName evidence="10">rRNA adenine N(6)-methyltransferase</fullName>
        <ecNumber evidence="10">2.1.1.-</ecNumber>
    </recommendedName>
</protein>
<dbReference type="InterPro" id="IPR029063">
    <property type="entry name" value="SAM-dependent_MTases_sf"/>
</dbReference>
<feature type="binding site" evidence="9">
    <location>
        <position position="47"/>
    </location>
    <ligand>
        <name>S-adenosyl-L-methionine</name>
        <dbReference type="ChEBI" id="CHEBI:59789"/>
    </ligand>
</feature>
<dbReference type="InterPro" id="IPR001737">
    <property type="entry name" value="KsgA/Erm"/>
</dbReference>
<dbReference type="InterPro" id="IPR020598">
    <property type="entry name" value="rRNA_Ade_methylase_Trfase_N"/>
</dbReference>
<proteinExistence type="inferred from homology"/>
<keyword evidence="6 9" id="KW-0694">RNA-binding</keyword>
<dbReference type="SMART" id="SM00650">
    <property type="entry name" value="rADc"/>
    <property type="match status" value="1"/>
</dbReference>
<dbReference type="InterPro" id="IPR011530">
    <property type="entry name" value="rRNA_adenine_dimethylase"/>
</dbReference>
<comment type="similarity">
    <text evidence="9 10">Belongs to the class I-like SAM-binding methyltransferase superfamily. rRNA adenine N(6)-methyltransferase family.</text>
</comment>
<dbReference type="PANTHER" id="PTHR11727:SF7">
    <property type="entry name" value="DIMETHYLADENOSINE TRANSFERASE-RELATED"/>
    <property type="match status" value="1"/>
</dbReference>
<keyword evidence="1" id="KW-0963">Cytoplasm</keyword>
<dbReference type="Gene3D" id="1.10.8.100">
    <property type="entry name" value="Ribosomal RNA adenine dimethylase-like, domain 2"/>
    <property type="match status" value="1"/>
</dbReference>
<evidence type="ECO:0000256" key="2">
    <source>
        <dbReference type="ARBA" id="ARBA00022552"/>
    </source>
</evidence>
<organism evidence="12 13">
    <name type="scientific">Geodia barretti</name>
    <name type="common">Barrett's horny sponge</name>
    <dbReference type="NCBI Taxonomy" id="519541"/>
    <lineage>
        <taxon>Eukaryota</taxon>
        <taxon>Metazoa</taxon>
        <taxon>Porifera</taxon>
        <taxon>Demospongiae</taxon>
        <taxon>Heteroscleromorpha</taxon>
        <taxon>Tetractinellida</taxon>
        <taxon>Astrophorina</taxon>
        <taxon>Geodiidae</taxon>
        <taxon>Geodia</taxon>
    </lineage>
</organism>
<accession>A0AA35SHL3</accession>
<sequence length="261" mass="27924">MINRGARRKIVELLDPQPGESIWEIGAGLGALTEMIAPLAGNTVVFESDHGLVRHLQSELSDSSVQIVAGDFLDTREQALAAYGAPKRIGGNLPYSSGAAIVAALLEHGPQVDRMVFTLQKEVVERMCAAPGSRTYSSFSVICQAFYAVANQGDLQPGSFFPAPEVQSGVVTMDLRADAGRVRDPAIFFLLVRAAFAARRKTLRNNLLRESPFPLSKRDLLAVVQRVGIDAGVRAEALGADELVAASNQIAVLARRGSSEP</sequence>
<feature type="binding site" evidence="9">
    <location>
        <position position="71"/>
    </location>
    <ligand>
        <name>S-adenosyl-L-methionine</name>
        <dbReference type="ChEBI" id="CHEBI:59789"/>
    </ligand>
</feature>
<evidence type="ECO:0000256" key="9">
    <source>
        <dbReference type="PROSITE-ProRule" id="PRU01026"/>
    </source>
</evidence>
<evidence type="ECO:0000256" key="3">
    <source>
        <dbReference type="ARBA" id="ARBA00022603"/>
    </source>
</evidence>
<evidence type="ECO:0000256" key="6">
    <source>
        <dbReference type="ARBA" id="ARBA00022884"/>
    </source>
</evidence>
<comment type="caution">
    <text evidence="12">The sequence shown here is derived from an EMBL/GenBank/DDBJ whole genome shotgun (WGS) entry which is preliminary data.</text>
</comment>
<feature type="domain" description="Ribosomal RNA adenine methylase transferase N-terminal" evidence="11">
    <location>
        <begin position="6"/>
        <end position="177"/>
    </location>
</feature>
<dbReference type="GO" id="GO:0005829">
    <property type="term" value="C:cytosol"/>
    <property type="evidence" value="ECO:0007669"/>
    <property type="project" value="TreeGrafter"/>
</dbReference>
<keyword evidence="5 9" id="KW-0949">S-adenosyl-L-methionine</keyword>
<evidence type="ECO:0000256" key="7">
    <source>
        <dbReference type="ARBA" id="ARBA00035020"/>
    </source>
</evidence>
<feature type="binding site" evidence="9">
    <location>
        <position position="1"/>
    </location>
    <ligand>
        <name>S-adenosyl-L-methionine</name>
        <dbReference type="ChEBI" id="CHEBI:59789"/>
    </ligand>
</feature>
<evidence type="ECO:0000259" key="11">
    <source>
        <dbReference type="SMART" id="SM00650"/>
    </source>
</evidence>
<evidence type="ECO:0000313" key="12">
    <source>
        <dbReference type="EMBL" id="CAI8029072.1"/>
    </source>
</evidence>
<dbReference type="Pfam" id="PF00398">
    <property type="entry name" value="RrnaAD"/>
    <property type="match status" value="1"/>
</dbReference>
<reference evidence="12" key="1">
    <citation type="submission" date="2023-03" db="EMBL/GenBank/DDBJ databases">
        <authorList>
            <person name="Steffen K."/>
            <person name="Cardenas P."/>
        </authorList>
    </citation>
    <scope>NUCLEOTIDE SEQUENCE</scope>
</reference>
<evidence type="ECO:0000256" key="5">
    <source>
        <dbReference type="ARBA" id="ARBA00022691"/>
    </source>
</evidence>
<dbReference type="EC" id="2.1.1.-" evidence="10"/>
<dbReference type="AlphaFoldDB" id="A0AA35SHL3"/>